<keyword evidence="2" id="KW-1185">Reference proteome</keyword>
<reference evidence="1 2" key="1">
    <citation type="journal article" date="2019" name="Nat. Ecol. Evol.">
        <title>Megaphylogeny resolves global patterns of mushroom evolution.</title>
        <authorList>
            <person name="Varga T."/>
            <person name="Krizsan K."/>
            <person name="Foldi C."/>
            <person name="Dima B."/>
            <person name="Sanchez-Garcia M."/>
            <person name="Sanchez-Ramirez S."/>
            <person name="Szollosi G.J."/>
            <person name="Szarkandi J.G."/>
            <person name="Papp V."/>
            <person name="Albert L."/>
            <person name="Andreopoulos W."/>
            <person name="Angelini C."/>
            <person name="Antonin V."/>
            <person name="Barry K.W."/>
            <person name="Bougher N.L."/>
            <person name="Buchanan P."/>
            <person name="Buyck B."/>
            <person name="Bense V."/>
            <person name="Catcheside P."/>
            <person name="Chovatia M."/>
            <person name="Cooper J."/>
            <person name="Damon W."/>
            <person name="Desjardin D."/>
            <person name="Finy P."/>
            <person name="Geml J."/>
            <person name="Haridas S."/>
            <person name="Hughes K."/>
            <person name="Justo A."/>
            <person name="Karasinski D."/>
            <person name="Kautmanova I."/>
            <person name="Kiss B."/>
            <person name="Kocsube S."/>
            <person name="Kotiranta H."/>
            <person name="LaButti K.M."/>
            <person name="Lechner B.E."/>
            <person name="Liimatainen K."/>
            <person name="Lipzen A."/>
            <person name="Lukacs Z."/>
            <person name="Mihaltcheva S."/>
            <person name="Morgado L.N."/>
            <person name="Niskanen T."/>
            <person name="Noordeloos M.E."/>
            <person name="Ohm R.A."/>
            <person name="Ortiz-Santana B."/>
            <person name="Ovrebo C."/>
            <person name="Racz N."/>
            <person name="Riley R."/>
            <person name="Savchenko A."/>
            <person name="Shiryaev A."/>
            <person name="Soop K."/>
            <person name="Spirin V."/>
            <person name="Szebenyi C."/>
            <person name="Tomsovsky M."/>
            <person name="Tulloss R.E."/>
            <person name="Uehling J."/>
            <person name="Grigoriev I.V."/>
            <person name="Vagvolgyi C."/>
            <person name="Papp T."/>
            <person name="Martin F.M."/>
            <person name="Miettinen O."/>
            <person name="Hibbett D.S."/>
            <person name="Nagy L.G."/>
        </authorList>
    </citation>
    <scope>NUCLEOTIDE SEQUENCE [LARGE SCALE GENOMIC DNA]</scope>
    <source>
        <strain evidence="1 2">NL-1719</strain>
    </source>
</reference>
<dbReference type="Proteomes" id="UP000308600">
    <property type="component" value="Unassembled WGS sequence"/>
</dbReference>
<evidence type="ECO:0000313" key="1">
    <source>
        <dbReference type="EMBL" id="TFK65461.1"/>
    </source>
</evidence>
<accession>A0ACD3AIT6</accession>
<gene>
    <name evidence="1" type="ORF">BDN72DRAFT_773334</name>
</gene>
<sequence length="555" mass="63399">MHNLFLGELAHHCRRVWNMNIKDKASRTLQPHSAKRQAAELASVVRGIITKSITTLTRPRKGYLLAVARKNGVDILPDQTKTAWAETLMKWVRAKPDIRIPDVTTSQDGREDPGADEEELPAQEDHSADGFVIGAEIIGVIQGDITRTTLPSWIERPPRNFGHPSHGKLKADHWRTVCTVNMVITLVRLWGSHAETDREKKLLRNFLDLIIAVEHASRRSMNSTRVGIYSMHILRYLQGLKDLFPDHQFVPNHHLSLHLTECLARFGPVHAWWSFPFERYNGVMGRFKKNFKPNQMEITFLKSFCRGSNLRALLTTLKAPPGEGYEGFLGELRKTFLSSSIGTVLSDVLSFSLRSAEYASGESGRTPLDTALYDKLLVRVNLAYTNIPNAFEYVRHDDMYEDKVPLLQERQTLRRIRIGGGIYNSCKTQKALGNSFVIFRTPDNPALRAGQIQEVFLHRRRHETREPPTKNLVLEPFLVVKQYKSLDLFHQFLDPYATILHLNTWLCYNKFEESHVLLTSDIVSHFASYTYTPAAIGQECIVVRSLDRVSLILRI</sequence>
<proteinExistence type="predicted"/>
<evidence type="ECO:0000313" key="2">
    <source>
        <dbReference type="Proteomes" id="UP000308600"/>
    </source>
</evidence>
<dbReference type="EMBL" id="ML208436">
    <property type="protein sequence ID" value="TFK65461.1"/>
    <property type="molecule type" value="Genomic_DNA"/>
</dbReference>
<organism evidence="1 2">
    <name type="scientific">Pluteus cervinus</name>
    <dbReference type="NCBI Taxonomy" id="181527"/>
    <lineage>
        <taxon>Eukaryota</taxon>
        <taxon>Fungi</taxon>
        <taxon>Dikarya</taxon>
        <taxon>Basidiomycota</taxon>
        <taxon>Agaricomycotina</taxon>
        <taxon>Agaricomycetes</taxon>
        <taxon>Agaricomycetidae</taxon>
        <taxon>Agaricales</taxon>
        <taxon>Pluteineae</taxon>
        <taxon>Pluteaceae</taxon>
        <taxon>Pluteus</taxon>
    </lineage>
</organism>
<protein>
    <submittedName>
        <fullName evidence="1">Uncharacterized protein</fullName>
    </submittedName>
</protein>
<name>A0ACD3AIT6_9AGAR</name>